<dbReference type="InterPro" id="IPR024079">
    <property type="entry name" value="MetalloPept_cat_dom_sf"/>
</dbReference>
<organism evidence="2 3">
    <name type="scientific">Panagrellus redivivus</name>
    <name type="common">Microworm</name>
    <dbReference type="NCBI Taxonomy" id="6233"/>
    <lineage>
        <taxon>Eukaryota</taxon>
        <taxon>Metazoa</taxon>
        <taxon>Ecdysozoa</taxon>
        <taxon>Nematoda</taxon>
        <taxon>Chromadorea</taxon>
        <taxon>Rhabditida</taxon>
        <taxon>Tylenchina</taxon>
        <taxon>Panagrolaimomorpha</taxon>
        <taxon>Panagrolaimoidea</taxon>
        <taxon>Panagrolaimidae</taxon>
        <taxon>Panagrellus</taxon>
    </lineage>
</organism>
<keyword evidence="1" id="KW-0472">Membrane</keyword>
<protein>
    <submittedName>
        <fullName evidence="3">VWFA domain-containing protein</fullName>
    </submittedName>
</protein>
<dbReference type="WBParaSite" id="Pan_g14478.t1">
    <property type="protein sequence ID" value="Pan_g14478.t1"/>
    <property type="gene ID" value="Pan_g14478"/>
</dbReference>
<reference evidence="3" key="2">
    <citation type="submission" date="2020-10" db="UniProtKB">
        <authorList>
            <consortium name="WormBaseParasite"/>
        </authorList>
    </citation>
    <scope>IDENTIFICATION</scope>
</reference>
<evidence type="ECO:0000313" key="2">
    <source>
        <dbReference type="Proteomes" id="UP000492821"/>
    </source>
</evidence>
<dbReference type="Proteomes" id="UP000492821">
    <property type="component" value="Unassembled WGS sequence"/>
</dbReference>
<reference evidence="2" key="1">
    <citation type="journal article" date="2013" name="Genetics">
        <title>The draft genome and transcriptome of Panagrellus redivivus are shaped by the harsh demands of a free-living lifestyle.</title>
        <authorList>
            <person name="Srinivasan J."/>
            <person name="Dillman A.R."/>
            <person name="Macchietto M.G."/>
            <person name="Heikkinen L."/>
            <person name="Lakso M."/>
            <person name="Fracchia K.M."/>
            <person name="Antoshechkin I."/>
            <person name="Mortazavi A."/>
            <person name="Wong G."/>
            <person name="Sternberg P.W."/>
        </authorList>
    </citation>
    <scope>NUCLEOTIDE SEQUENCE [LARGE SCALE GENOMIC DNA]</scope>
    <source>
        <strain evidence="2">MT8872</strain>
    </source>
</reference>
<dbReference type="PANTHER" id="PTHR11905">
    <property type="entry name" value="ADAM A DISINTEGRIN AND METALLOPROTEASE DOMAIN"/>
    <property type="match status" value="1"/>
</dbReference>
<proteinExistence type="predicted"/>
<dbReference type="Gene3D" id="3.40.390.10">
    <property type="entry name" value="Collagenase (Catalytic Domain)"/>
    <property type="match status" value="1"/>
</dbReference>
<evidence type="ECO:0000256" key="1">
    <source>
        <dbReference type="SAM" id="Phobius"/>
    </source>
</evidence>
<dbReference type="GO" id="GO:0008237">
    <property type="term" value="F:metallopeptidase activity"/>
    <property type="evidence" value="ECO:0007669"/>
    <property type="project" value="InterPro"/>
</dbReference>
<accession>A0A7E4UYS8</accession>
<dbReference type="PANTHER" id="PTHR11905:SF238">
    <property type="entry name" value="PEPTIDASE M12B DOMAIN-CONTAINING PROTEIN-RELATED"/>
    <property type="match status" value="1"/>
</dbReference>
<evidence type="ECO:0000313" key="3">
    <source>
        <dbReference type="WBParaSite" id="Pan_g14478.t1"/>
    </source>
</evidence>
<keyword evidence="1" id="KW-0812">Transmembrane</keyword>
<keyword evidence="2" id="KW-1185">Reference proteome</keyword>
<feature type="transmembrane region" description="Helical" evidence="1">
    <location>
        <begin position="450"/>
        <end position="475"/>
    </location>
</feature>
<name>A0A7E4UYS8_PANRE</name>
<sequence>MAVGLPTKAMIKVNAFRNERFGCCKATYANALTAPLASQVASLIGTFDGYRSFWGSVGICFWIASPADTNPSGFVPAGVCSNPLHFAHCWPRPNSRQHFVSTKNDPANFTMRALHRLLPLLPIFLGFLHVSAQIPDLYKAPDYGIVVKDNVQRYLYVMVVIDDIAESTYHNDEATIRRAIKQVFDVANTYFFQLDIKLVVSSIVPAGQQFSSIQKSNEFLQLLRQGRSVPYHNFAVFLQSNARYGTAWKGQLCSLWNGINVEFNTLNPADSGGAVFREFSVLANVSFTQAIETVDNCRCGTNAPKGKRDCLVIPGFKQNCTVQYLFNQLRNQGCIPRSPKSLTDVSPSGPSPKTANAKADAMVEDVRILSGVNICGNGVIEKSEDCDFGYKRYSYDAKLKKRCVEDTCLWKGGPQAVVSLNPQHCTCDLYRQITQQYCRRVRCQLDLPNYVIHGILYFITALILLAFCCCFTCGYGRHDASKVYRASTVIDFDDRPCYKPPPPPVPAASMKPKPSIVVIRPNQAPPPPPPVAPKPKLNGNPAFLNQDIPIIRTTRTPAWVKKENPYDRVAV</sequence>
<dbReference type="GO" id="GO:0006509">
    <property type="term" value="P:membrane protein ectodomain proteolysis"/>
    <property type="evidence" value="ECO:0007669"/>
    <property type="project" value="TreeGrafter"/>
</dbReference>
<keyword evidence="1" id="KW-1133">Transmembrane helix</keyword>
<dbReference type="SUPFAM" id="SSF55486">
    <property type="entry name" value="Metalloproteases ('zincins'), catalytic domain"/>
    <property type="match status" value="1"/>
</dbReference>
<dbReference type="AlphaFoldDB" id="A0A7E4UYS8"/>